<gene>
    <name evidence="3" type="ORF">DXD17_07830</name>
</gene>
<name>A0A3E4LQB6_9FIRM</name>
<evidence type="ECO:0000256" key="2">
    <source>
        <dbReference type="SAM" id="SignalP"/>
    </source>
</evidence>
<feature type="signal peptide" evidence="2">
    <location>
        <begin position="1"/>
        <end position="30"/>
    </location>
</feature>
<protein>
    <recommendedName>
        <fullName evidence="5">X-X-X-Leu-X-X-Gly heptad repeats</fullName>
    </recommendedName>
</protein>
<dbReference type="Gene3D" id="1.20.58.60">
    <property type="match status" value="1"/>
</dbReference>
<feature type="chain" id="PRO_5017771831" description="X-X-X-Leu-X-X-Gly heptad repeats" evidence="2">
    <location>
        <begin position="31"/>
        <end position="831"/>
    </location>
</feature>
<organism evidence="3 4">
    <name type="scientific">[Ruminococcus] lactaris</name>
    <dbReference type="NCBI Taxonomy" id="46228"/>
    <lineage>
        <taxon>Bacteria</taxon>
        <taxon>Bacillati</taxon>
        <taxon>Bacillota</taxon>
        <taxon>Clostridia</taxon>
        <taxon>Lachnospirales</taxon>
        <taxon>Lachnospiraceae</taxon>
        <taxon>Mediterraneibacter</taxon>
    </lineage>
</organism>
<keyword evidence="1" id="KW-0175">Coiled coil</keyword>
<evidence type="ECO:0000256" key="1">
    <source>
        <dbReference type="SAM" id="Coils"/>
    </source>
</evidence>
<comment type="caution">
    <text evidence="3">The sequence shown here is derived from an EMBL/GenBank/DDBJ whole genome shotgun (WGS) entry which is preliminary data.</text>
</comment>
<dbReference type="RefSeq" id="WP_117688173.1">
    <property type="nucleotide sequence ID" value="NZ_JAJBNO010000012.1"/>
</dbReference>
<reference evidence="3 4" key="1">
    <citation type="submission" date="2018-08" db="EMBL/GenBank/DDBJ databases">
        <title>A genome reference for cultivated species of the human gut microbiota.</title>
        <authorList>
            <person name="Zou Y."/>
            <person name="Xue W."/>
            <person name="Luo G."/>
        </authorList>
    </citation>
    <scope>NUCLEOTIDE SEQUENCE [LARGE SCALE GENOMIC DNA]</scope>
    <source>
        <strain evidence="3 4">TF11-7</strain>
    </source>
</reference>
<feature type="coiled-coil region" evidence="1">
    <location>
        <begin position="594"/>
        <end position="628"/>
    </location>
</feature>
<dbReference type="EMBL" id="QSQN01000018">
    <property type="protein sequence ID" value="RGK39633.1"/>
    <property type="molecule type" value="Genomic_DNA"/>
</dbReference>
<proteinExistence type="predicted"/>
<evidence type="ECO:0000313" key="3">
    <source>
        <dbReference type="EMBL" id="RGK39633.1"/>
    </source>
</evidence>
<dbReference type="NCBIfam" id="TIGR03057">
    <property type="entry name" value="xxxLxxG_by_4"/>
    <property type="match status" value="2"/>
</dbReference>
<accession>A0A3E4LQB6</accession>
<dbReference type="Proteomes" id="UP000260793">
    <property type="component" value="Unassembled WGS sequence"/>
</dbReference>
<sequence length="831" mass="86628">MNKNRKIKRSLTTSLAVGMSVMMGAVPVYAAGSTDTQDVYKEETVYVNADATGNSDEVTVSDWLKNSGSVSGNLTDESILKEIKNVKGDETFTENGDQLTWNTAGEDIYYQGTTDKELPVSVKLTYFLDGKEVKPDELKGKSGHLKIQVQYTNNEKKTVTVDGKEEEVYTPFVMMTGMILPNETFSNVTIDNGKVISDGSRNIVVGFGMPGLKDSLDLDEETTKEAEDKGVTIPENFEMEADVTDFTMSSTFTVALTDLLDDMDMDNIIDVDSLKDSLNELEDAALELVSGSGTLADGASTLADGVSSYTAGADELNAGIQKYLGSNGELNGSVTEYVNGVGKVVKGVKDYTSGTNALANGVISYVAGEQKIAAGAAQLSQLSKGLEQVQTAVDTLSKAADGKGEATDDLVIAANQLAAGTKQLQAVLGSEEVTALLTQVNGMVTTGNELISATESLSASLQTGIATPVANIAAALTGMETQLNAINTQLGTLQSDCETAVADVNAKITDYNTKVDAAQAAANTSKTQIANAISALQVQLNATTDESVRDQISTAITALQNAQTAADGLNNVQKASAITVSVPTFDLSAITSGAATLQTNLKTFKETAAALQQQLPEMQKKLDAIAAAKDSLPSDSISQLTASVTQLNQGMQGLNTGLGTLSGGLGQLNTSVQAQFPTAIQGITELNGGFMQLGSYNTSLLSGAEKLKGSSSTLAAGAGTLQSGTNQLASGLNTLGSQMSAGAAKLSANSNALREGASSLSEGAKKLADGMDQFDKEGTSKLKSTVEDEFGDVLDRLKALTSDDCTYNTFSGKDSKMDGSVKFVIETEAIE</sequence>
<evidence type="ECO:0008006" key="5">
    <source>
        <dbReference type="Google" id="ProtNLM"/>
    </source>
</evidence>
<keyword evidence="2" id="KW-0732">Signal</keyword>
<evidence type="ECO:0000313" key="4">
    <source>
        <dbReference type="Proteomes" id="UP000260793"/>
    </source>
</evidence>
<dbReference type="AlphaFoldDB" id="A0A3E4LQB6"/>
<dbReference type="InterPro" id="IPR023908">
    <property type="entry name" value="xxxLxxG_rpt"/>
</dbReference>